<dbReference type="Proteomes" id="UP000021315">
    <property type="component" value="Unassembled WGS sequence"/>
</dbReference>
<dbReference type="RefSeq" id="WP_034950647.1">
    <property type="nucleotide sequence ID" value="NZ_JDST02000064.1"/>
</dbReference>
<accession>A0A080M4K6</accession>
<evidence type="ECO:0000259" key="2">
    <source>
        <dbReference type="SMART" id="SM00867"/>
    </source>
</evidence>
<dbReference type="PANTHER" id="PTHR34406:SF1">
    <property type="entry name" value="PROTEIN YCEI"/>
    <property type="match status" value="1"/>
</dbReference>
<feature type="signal peptide" evidence="1">
    <location>
        <begin position="1"/>
        <end position="20"/>
    </location>
</feature>
<feature type="domain" description="Lipid/polyisoprenoid-binding YceI-like" evidence="2">
    <location>
        <begin position="24"/>
        <end position="187"/>
    </location>
</feature>
<evidence type="ECO:0000256" key="1">
    <source>
        <dbReference type="SAM" id="SignalP"/>
    </source>
</evidence>
<keyword evidence="5" id="KW-1185">Reference proteome</keyword>
<reference evidence="3 5" key="1">
    <citation type="submission" date="2014-02" db="EMBL/GenBank/DDBJ databases">
        <title>Expanding our view of genomic diversity in Candidatus Accumulibacter clades.</title>
        <authorList>
            <person name="Skennerton C.T."/>
            <person name="Barr J.J."/>
            <person name="Slater F.R."/>
            <person name="Bond P.L."/>
            <person name="Tyson G.W."/>
        </authorList>
    </citation>
    <scope>NUCLEOTIDE SEQUENCE [LARGE SCALE GENOMIC DNA]</scope>
    <source>
        <strain evidence="5">SK-02</strain>
    </source>
</reference>
<accession>A0A7D5SPS0</accession>
<name>A0A080M4K6_9PROT</name>
<evidence type="ECO:0000313" key="6">
    <source>
        <dbReference type="Proteomes" id="UP000509684"/>
    </source>
</evidence>
<dbReference type="Proteomes" id="UP000509684">
    <property type="component" value="Chromosome"/>
</dbReference>
<gene>
    <name evidence="3" type="ORF">AW06_002895</name>
    <name evidence="4" type="ORF">HWD57_21170</name>
</gene>
<sequence length="189" mass="20876">MKKQISLVALASFFAAPTFAAPETYLVDPNHTYPRFEYNHFGYSNQIQRFNKTSGTIVFDRVARTGSVNVAIDARSVDTGYALFNEHLQGEDFFDTARYPTITYQSTAVRFDGDKPVAVEGNLTIKGITRPVTLTLSSFQTMPHPILKKDALGANASARIKRSEFNAGKYAPNVSDEVTLSIAVEALKQ</sequence>
<dbReference type="EMBL" id="JDST02000064">
    <property type="protein sequence ID" value="KFB76098.1"/>
    <property type="molecule type" value="Genomic_DNA"/>
</dbReference>
<dbReference type="AlphaFoldDB" id="A0A080M4K6"/>
<reference evidence="4" key="3">
    <citation type="submission" date="2020-06" db="EMBL/GenBank/DDBJ databases">
        <authorList>
            <person name="Arumugam K."/>
            <person name="Besarab I."/>
            <person name="Haryono M."/>
            <person name="Bagci C."/>
            <person name="Beier S."/>
            <person name="Buchfink B."/>
            <person name="Gorska A."/>
            <person name="Qiu G."/>
            <person name="Huson D.H."/>
            <person name="Williams R.B."/>
        </authorList>
    </citation>
    <scope>NUCLEOTIDE SEQUENCE</scope>
    <source>
        <strain evidence="4">SSA1</strain>
    </source>
</reference>
<evidence type="ECO:0000313" key="3">
    <source>
        <dbReference type="EMBL" id="KFB76098.1"/>
    </source>
</evidence>
<dbReference type="InterPro" id="IPR007372">
    <property type="entry name" value="Lipid/polyisoprenoid-bd_YceI"/>
</dbReference>
<reference evidence="4 6" key="2">
    <citation type="journal article" date="2019" name="Microbiome">
        <title>Annotated bacterial chromosomes from frame-shift-corrected long-read metagenomic data.</title>
        <authorList>
            <person name="Arumugam K."/>
            <person name="Bagci C."/>
            <person name="Bessarab I."/>
            <person name="Beier S."/>
            <person name="Buchfink B."/>
            <person name="Gorska A."/>
            <person name="Qiu G."/>
            <person name="Huson D.H."/>
            <person name="Williams R.B.H."/>
        </authorList>
    </citation>
    <scope>NUCLEOTIDE SEQUENCE [LARGE SCALE GENOMIC DNA]</scope>
    <source>
        <strain evidence="4">SSA1</strain>
    </source>
</reference>
<evidence type="ECO:0000313" key="4">
    <source>
        <dbReference type="EMBL" id="QLH52005.1"/>
    </source>
</evidence>
<feature type="chain" id="PRO_5001750818" evidence="1">
    <location>
        <begin position="21"/>
        <end position="189"/>
    </location>
</feature>
<dbReference type="EMBL" id="CP058708">
    <property type="protein sequence ID" value="QLH52005.1"/>
    <property type="molecule type" value="Genomic_DNA"/>
</dbReference>
<organism evidence="3 5">
    <name type="scientific">Candidatus Accumulibacter cognatus</name>
    <dbReference type="NCBI Taxonomy" id="2954383"/>
    <lineage>
        <taxon>Bacteria</taxon>
        <taxon>Pseudomonadati</taxon>
        <taxon>Pseudomonadota</taxon>
        <taxon>Betaproteobacteria</taxon>
        <taxon>Candidatus Accumulibacter</taxon>
    </lineage>
</organism>
<protein>
    <submittedName>
        <fullName evidence="4">Polyisoprenoid-binding protein</fullName>
    </submittedName>
</protein>
<proteinExistence type="predicted"/>
<keyword evidence="1" id="KW-0732">Signal</keyword>
<dbReference type="SUPFAM" id="SSF101874">
    <property type="entry name" value="YceI-like"/>
    <property type="match status" value="1"/>
</dbReference>
<dbReference type="STRING" id="1453999.AW06_002895"/>
<dbReference type="PANTHER" id="PTHR34406">
    <property type="entry name" value="PROTEIN YCEI"/>
    <property type="match status" value="1"/>
</dbReference>
<dbReference type="Pfam" id="PF04264">
    <property type="entry name" value="YceI"/>
    <property type="match status" value="1"/>
</dbReference>
<dbReference type="SMART" id="SM00867">
    <property type="entry name" value="YceI"/>
    <property type="match status" value="1"/>
</dbReference>
<evidence type="ECO:0000313" key="5">
    <source>
        <dbReference type="Proteomes" id="UP000021315"/>
    </source>
</evidence>
<dbReference type="KEGG" id="acog:HWD57_21170"/>
<dbReference type="Gene3D" id="2.40.128.110">
    <property type="entry name" value="Lipid/polyisoprenoid-binding, YceI-like"/>
    <property type="match status" value="1"/>
</dbReference>
<dbReference type="InterPro" id="IPR036761">
    <property type="entry name" value="TTHA0802/YceI-like_sf"/>
</dbReference>